<dbReference type="Proteomes" id="UP000594008">
    <property type="component" value="Chromosome"/>
</dbReference>
<protein>
    <submittedName>
        <fullName evidence="2">Uncharacterized protein</fullName>
    </submittedName>
</protein>
<reference evidence="2 3" key="1">
    <citation type="submission" date="2020-10" db="EMBL/GenBank/DDBJ databases">
        <title>Streptomyces chromofuscus complate genome analysis.</title>
        <authorList>
            <person name="Anwar N."/>
        </authorList>
    </citation>
    <scope>NUCLEOTIDE SEQUENCE [LARGE SCALE GENOMIC DNA]</scope>
    <source>
        <strain evidence="2 3">DSM 40273</strain>
    </source>
</reference>
<keyword evidence="3" id="KW-1185">Reference proteome</keyword>
<dbReference type="KEGG" id="schf:IPT68_17885"/>
<name>A0A7M2SZN9_STRCW</name>
<feature type="compositionally biased region" description="Basic and acidic residues" evidence="1">
    <location>
        <begin position="28"/>
        <end position="57"/>
    </location>
</feature>
<accession>A0A7M2SZN9</accession>
<dbReference type="AlphaFoldDB" id="A0A7M2SZN9"/>
<organism evidence="2 3">
    <name type="scientific">Streptomyces chromofuscus</name>
    <dbReference type="NCBI Taxonomy" id="42881"/>
    <lineage>
        <taxon>Bacteria</taxon>
        <taxon>Bacillati</taxon>
        <taxon>Actinomycetota</taxon>
        <taxon>Actinomycetes</taxon>
        <taxon>Kitasatosporales</taxon>
        <taxon>Streptomycetaceae</taxon>
        <taxon>Streptomyces</taxon>
    </lineage>
</organism>
<evidence type="ECO:0000313" key="2">
    <source>
        <dbReference type="EMBL" id="QOV41782.1"/>
    </source>
</evidence>
<gene>
    <name evidence="2" type="ORF">IPT68_17885</name>
</gene>
<sequence>MRARPERAAPAAWSAGRPSASAGSARAAQEEVARGERFSRRADDSVEEAVHGHDEQAVTRALENATRR</sequence>
<proteinExistence type="predicted"/>
<dbReference type="RefSeq" id="WP_189696071.1">
    <property type="nucleotide sequence ID" value="NZ_BMTA01000001.1"/>
</dbReference>
<evidence type="ECO:0000256" key="1">
    <source>
        <dbReference type="SAM" id="MobiDB-lite"/>
    </source>
</evidence>
<feature type="compositionally biased region" description="Low complexity" evidence="1">
    <location>
        <begin position="8"/>
        <end position="27"/>
    </location>
</feature>
<dbReference type="EMBL" id="CP063374">
    <property type="protein sequence ID" value="QOV41782.1"/>
    <property type="molecule type" value="Genomic_DNA"/>
</dbReference>
<evidence type="ECO:0000313" key="3">
    <source>
        <dbReference type="Proteomes" id="UP000594008"/>
    </source>
</evidence>
<feature type="region of interest" description="Disordered" evidence="1">
    <location>
        <begin position="1"/>
        <end position="68"/>
    </location>
</feature>